<evidence type="ECO:0000313" key="2">
    <source>
        <dbReference type="Proteomes" id="UP000765160"/>
    </source>
</evidence>
<proteinExistence type="predicted"/>
<dbReference type="Proteomes" id="UP000765160">
    <property type="component" value="Unassembled WGS sequence"/>
</dbReference>
<accession>A0ABX1EWR3</accession>
<protein>
    <recommendedName>
        <fullName evidence="3">Cellulose synthase</fullName>
    </recommendedName>
</protein>
<comment type="caution">
    <text evidence="1">The sequence shown here is derived from an EMBL/GenBank/DDBJ whole genome shotgun (WGS) entry which is preliminary data.</text>
</comment>
<name>A0ABX1EWR3_9PROT</name>
<keyword evidence="2" id="KW-1185">Reference proteome</keyword>
<sequence>MMEAQAAEPVTAAYLARRGVAAQWRVFVRGLVETLDEHLDQEGRAALMRAIGRRMADAMPLPHCDTLKGLEGHINDALGAAEWGYCQLAVDVVQRRLVVTHAAAPAIGAGQDADGGWIGAVLEGLYAGWLSEQPGAEAALAPSVVHYVAGEAKLEYGRAA</sequence>
<dbReference type="Gene3D" id="3.30.70.2590">
    <property type="match status" value="1"/>
</dbReference>
<dbReference type="EMBL" id="JAAVTX010000002">
    <property type="protein sequence ID" value="NKE44531.1"/>
    <property type="molecule type" value="Genomic_DNA"/>
</dbReference>
<dbReference type="RefSeq" id="WP_168048608.1">
    <property type="nucleotide sequence ID" value="NZ_JAATJR010000002.1"/>
</dbReference>
<organism evidence="1 2">
    <name type="scientific">Falsiroseomonas frigidaquae</name>
    <dbReference type="NCBI Taxonomy" id="487318"/>
    <lineage>
        <taxon>Bacteria</taxon>
        <taxon>Pseudomonadati</taxon>
        <taxon>Pseudomonadota</taxon>
        <taxon>Alphaproteobacteria</taxon>
        <taxon>Acetobacterales</taxon>
        <taxon>Roseomonadaceae</taxon>
        <taxon>Falsiroseomonas</taxon>
    </lineage>
</organism>
<dbReference type="InterPro" id="IPR022798">
    <property type="entry name" value="BcsD_bac"/>
</dbReference>
<evidence type="ECO:0000313" key="1">
    <source>
        <dbReference type="EMBL" id="NKE44531.1"/>
    </source>
</evidence>
<evidence type="ECO:0008006" key="3">
    <source>
        <dbReference type="Google" id="ProtNLM"/>
    </source>
</evidence>
<dbReference type="PRINTS" id="PR01442">
    <property type="entry name" value="CELLSNTHASED"/>
</dbReference>
<dbReference type="InterPro" id="IPR038470">
    <property type="entry name" value="Cellsynth_D_sf"/>
</dbReference>
<dbReference type="Pfam" id="PF03500">
    <property type="entry name" value="Cellsynth_D"/>
    <property type="match status" value="1"/>
</dbReference>
<reference evidence="1 2" key="1">
    <citation type="submission" date="2020-03" db="EMBL/GenBank/DDBJ databases">
        <title>Roseomonas selenitidurans sp. nov. isolated from soil.</title>
        <authorList>
            <person name="Liu H."/>
        </authorList>
    </citation>
    <scope>NUCLEOTIDE SEQUENCE [LARGE SCALE GENOMIC DNA]</scope>
    <source>
        <strain evidence="1 2">JCM 15073</strain>
    </source>
</reference>
<gene>
    <name evidence="1" type="ORF">HB662_07065</name>
</gene>